<name>A0A560EJ08_9PROT</name>
<dbReference type="EMBL" id="VITN01000042">
    <property type="protein sequence ID" value="TWB09327.1"/>
    <property type="molecule type" value="Genomic_DNA"/>
</dbReference>
<proteinExistence type="predicted"/>
<evidence type="ECO:0000256" key="1">
    <source>
        <dbReference type="SAM" id="MobiDB-lite"/>
    </source>
</evidence>
<keyword evidence="2" id="KW-0812">Transmembrane</keyword>
<comment type="caution">
    <text evidence="3">The sequence shown here is derived from an EMBL/GenBank/DDBJ whole genome shotgun (WGS) entry which is preliminary data.</text>
</comment>
<dbReference type="AlphaFoldDB" id="A0A560EJ08"/>
<dbReference type="Proteomes" id="UP000319859">
    <property type="component" value="Unassembled WGS sequence"/>
</dbReference>
<keyword evidence="2" id="KW-0472">Membrane</keyword>
<dbReference type="RefSeq" id="WP_145754635.1">
    <property type="nucleotide sequence ID" value="NZ_VITN01000042.1"/>
</dbReference>
<evidence type="ECO:0000313" key="4">
    <source>
        <dbReference type="Proteomes" id="UP000319859"/>
    </source>
</evidence>
<keyword evidence="2" id="KW-1133">Transmembrane helix</keyword>
<feature type="region of interest" description="Disordered" evidence="1">
    <location>
        <begin position="212"/>
        <end position="234"/>
    </location>
</feature>
<reference evidence="3 4" key="1">
    <citation type="submission" date="2019-06" db="EMBL/GenBank/DDBJ databases">
        <title>Genomic Encyclopedia of Type Strains, Phase IV (KMG-V): Genome sequencing to study the core and pangenomes of soil and plant-associated prokaryotes.</title>
        <authorList>
            <person name="Whitman W."/>
        </authorList>
    </citation>
    <scope>NUCLEOTIDE SEQUENCE [LARGE SCALE GENOMIC DNA]</scope>
    <source>
        <strain evidence="3 4">BR 11880</strain>
    </source>
</reference>
<evidence type="ECO:0000313" key="3">
    <source>
        <dbReference type="EMBL" id="TWB09327.1"/>
    </source>
</evidence>
<gene>
    <name evidence="3" type="ORF">FBZ89_14211</name>
</gene>
<organism evidence="3 4">
    <name type="scientific">Nitrospirillum amazonense</name>
    <dbReference type="NCBI Taxonomy" id="28077"/>
    <lineage>
        <taxon>Bacteria</taxon>
        <taxon>Pseudomonadati</taxon>
        <taxon>Pseudomonadota</taxon>
        <taxon>Alphaproteobacteria</taxon>
        <taxon>Rhodospirillales</taxon>
        <taxon>Azospirillaceae</taxon>
        <taxon>Nitrospirillum</taxon>
    </lineage>
</organism>
<sequence>MWFPKSPLQWGLVAAGVLIVLSLILDINRAIWPTAIILLVYVILYKMRNAPDHQGIHKAKPDKDSGFVEASYEVPYCKFQHTPEGFIVSFNAPPLGFHKVLHATSTAKSGGQAATALVALAGIGAFRLAQKGGKGTVIEVTRDAVIIDGKKMRRGDFGSFHVSSTYKGNHLDSNVAVLGYSYGSQSFEFGGAWGERQANEVASSLNTHLRAAPLAGDETRASPEALRAARPTDF</sequence>
<accession>A0A560EJ08</accession>
<protein>
    <submittedName>
        <fullName evidence="3">Uncharacterized protein</fullName>
    </submittedName>
</protein>
<feature type="transmembrane region" description="Helical" evidence="2">
    <location>
        <begin position="7"/>
        <end position="24"/>
    </location>
</feature>
<evidence type="ECO:0000256" key="2">
    <source>
        <dbReference type="SAM" id="Phobius"/>
    </source>
</evidence>